<organism evidence="2 3">
    <name type="scientific">Trifolium medium</name>
    <dbReference type="NCBI Taxonomy" id="97028"/>
    <lineage>
        <taxon>Eukaryota</taxon>
        <taxon>Viridiplantae</taxon>
        <taxon>Streptophyta</taxon>
        <taxon>Embryophyta</taxon>
        <taxon>Tracheophyta</taxon>
        <taxon>Spermatophyta</taxon>
        <taxon>Magnoliopsida</taxon>
        <taxon>eudicotyledons</taxon>
        <taxon>Gunneridae</taxon>
        <taxon>Pentapetalae</taxon>
        <taxon>rosids</taxon>
        <taxon>fabids</taxon>
        <taxon>Fabales</taxon>
        <taxon>Fabaceae</taxon>
        <taxon>Papilionoideae</taxon>
        <taxon>50 kb inversion clade</taxon>
        <taxon>NPAAA clade</taxon>
        <taxon>Hologalegina</taxon>
        <taxon>IRL clade</taxon>
        <taxon>Trifolieae</taxon>
        <taxon>Trifolium</taxon>
    </lineage>
</organism>
<feature type="transmembrane region" description="Helical" evidence="1">
    <location>
        <begin position="12"/>
        <end position="32"/>
    </location>
</feature>
<keyword evidence="1" id="KW-0812">Transmembrane</keyword>
<sequence>MVAWTSTSVLGVAIVSWITVLLLPAFLVLASLDNKSALEFRSLG</sequence>
<accession>A0A392UFG1</accession>
<feature type="non-terminal residue" evidence="2">
    <location>
        <position position="44"/>
    </location>
</feature>
<comment type="caution">
    <text evidence="2">The sequence shown here is derived from an EMBL/GenBank/DDBJ whole genome shotgun (WGS) entry which is preliminary data.</text>
</comment>
<evidence type="ECO:0000256" key="1">
    <source>
        <dbReference type="SAM" id="Phobius"/>
    </source>
</evidence>
<evidence type="ECO:0000313" key="2">
    <source>
        <dbReference type="EMBL" id="MCI71156.1"/>
    </source>
</evidence>
<dbReference type="Proteomes" id="UP000265520">
    <property type="component" value="Unassembled WGS sequence"/>
</dbReference>
<dbReference type="EMBL" id="LXQA010790630">
    <property type="protein sequence ID" value="MCI71156.1"/>
    <property type="molecule type" value="Genomic_DNA"/>
</dbReference>
<keyword evidence="1" id="KW-1133">Transmembrane helix</keyword>
<protein>
    <submittedName>
        <fullName evidence="2">Uncharacterized protein</fullName>
    </submittedName>
</protein>
<proteinExistence type="predicted"/>
<reference evidence="2 3" key="1">
    <citation type="journal article" date="2018" name="Front. Plant Sci.">
        <title>Red Clover (Trifolium pratense) and Zigzag Clover (T. medium) - A Picture of Genomic Similarities and Differences.</title>
        <authorList>
            <person name="Dluhosova J."/>
            <person name="Istvanek J."/>
            <person name="Nedelnik J."/>
            <person name="Repkova J."/>
        </authorList>
    </citation>
    <scope>NUCLEOTIDE SEQUENCE [LARGE SCALE GENOMIC DNA]</scope>
    <source>
        <strain evidence="3">cv. 10/8</strain>
        <tissue evidence="2">Leaf</tissue>
    </source>
</reference>
<keyword evidence="1" id="KW-0472">Membrane</keyword>
<evidence type="ECO:0000313" key="3">
    <source>
        <dbReference type="Proteomes" id="UP000265520"/>
    </source>
</evidence>
<name>A0A392UFG1_9FABA</name>
<keyword evidence="3" id="KW-1185">Reference proteome</keyword>
<dbReference type="AlphaFoldDB" id="A0A392UFG1"/>